<feature type="domain" description="Response regulatory" evidence="4">
    <location>
        <begin position="11"/>
        <end position="127"/>
    </location>
</feature>
<evidence type="ECO:0000259" key="4">
    <source>
        <dbReference type="PROSITE" id="PS50110"/>
    </source>
</evidence>
<feature type="modified residue" description="4-aspartylphosphate" evidence="3">
    <location>
        <position position="62"/>
    </location>
</feature>
<dbReference type="KEGG" id="hdi:HDIA_2046"/>
<organism evidence="5 6">
    <name type="scientific">Hartmannibacter diazotrophicus</name>
    <dbReference type="NCBI Taxonomy" id="1482074"/>
    <lineage>
        <taxon>Bacteria</taxon>
        <taxon>Pseudomonadati</taxon>
        <taxon>Pseudomonadota</taxon>
        <taxon>Alphaproteobacteria</taxon>
        <taxon>Hyphomicrobiales</taxon>
        <taxon>Pleomorphomonadaceae</taxon>
        <taxon>Hartmannibacter</taxon>
    </lineage>
</organism>
<proteinExistence type="predicted"/>
<keyword evidence="6" id="KW-1185">Reference proteome</keyword>
<evidence type="ECO:0000256" key="1">
    <source>
        <dbReference type="ARBA" id="ARBA00022553"/>
    </source>
</evidence>
<reference evidence="6" key="1">
    <citation type="submission" date="2017-09" db="EMBL/GenBank/DDBJ databases">
        <title>Genome sequence of Nannocystis excedens DSM 71.</title>
        <authorList>
            <person name="Blom J."/>
        </authorList>
    </citation>
    <scope>NUCLEOTIDE SEQUENCE [LARGE SCALE GENOMIC DNA]</scope>
    <source>
        <strain evidence="6">type strain: E19</strain>
    </source>
</reference>
<accession>A0A2C9D5J8</accession>
<gene>
    <name evidence="5" type="primary">cheY_4</name>
    <name evidence="5" type="ORF">HDIA_2046</name>
</gene>
<evidence type="ECO:0000256" key="3">
    <source>
        <dbReference type="PROSITE-ProRule" id="PRU00169"/>
    </source>
</evidence>
<dbReference type="AlphaFoldDB" id="A0A2C9D5J8"/>
<keyword evidence="1 3" id="KW-0597">Phosphoprotein</keyword>
<dbReference type="InterPro" id="IPR001789">
    <property type="entry name" value="Sig_transdc_resp-reg_receiver"/>
</dbReference>
<feature type="domain" description="Response regulatory" evidence="4">
    <location>
        <begin position="134"/>
        <end position="250"/>
    </location>
</feature>
<sequence length="267" mass="29750">MNNITKIKPIKVMIADDSSTVRKFVEMALTETGVQCEFALVSDGREAIERLESESFDIAFLDIHMPHISGVEVMGALHLKKSDTFAISMSNSLTDHSESLLKAFGAYDFLTKPFSKLDVGLVLNTFTTIKKPFDILVVDDSATVRKIVLKVLSRSIFNLNVVEAEDGHGALDAVRRQTFRIVFADFNMPGMTGMELAEQLAVEANKSDVILMSTEYSDALDQAAQKVGACAFLRKPFYPEDVDSVLHHLFGLRHPHFSKHVRFFAMT</sequence>
<keyword evidence="2" id="KW-0902">Two-component regulatory system</keyword>
<dbReference type="EMBL" id="LT960614">
    <property type="protein sequence ID" value="SON55587.1"/>
    <property type="molecule type" value="Genomic_DNA"/>
</dbReference>
<dbReference type="Gene3D" id="3.40.50.2300">
    <property type="match status" value="2"/>
</dbReference>
<dbReference type="Pfam" id="PF00072">
    <property type="entry name" value="Response_reg"/>
    <property type="match status" value="2"/>
</dbReference>
<protein>
    <submittedName>
        <fullName evidence="5">Chemotaxis protein CheY</fullName>
    </submittedName>
</protein>
<dbReference type="OrthoDB" id="7979972at2"/>
<feature type="modified residue" description="4-aspartylphosphate" evidence="3">
    <location>
        <position position="185"/>
    </location>
</feature>
<dbReference type="SUPFAM" id="SSF52172">
    <property type="entry name" value="CheY-like"/>
    <property type="match status" value="2"/>
</dbReference>
<evidence type="ECO:0000313" key="5">
    <source>
        <dbReference type="EMBL" id="SON55587.1"/>
    </source>
</evidence>
<dbReference type="PANTHER" id="PTHR44591:SF14">
    <property type="entry name" value="PROTEIN PILG"/>
    <property type="match status" value="1"/>
</dbReference>
<dbReference type="InterPro" id="IPR011006">
    <property type="entry name" value="CheY-like_superfamily"/>
</dbReference>
<evidence type="ECO:0000256" key="2">
    <source>
        <dbReference type="ARBA" id="ARBA00023012"/>
    </source>
</evidence>
<dbReference type="InterPro" id="IPR050595">
    <property type="entry name" value="Bact_response_regulator"/>
</dbReference>
<dbReference type="GO" id="GO:0000160">
    <property type="term" value="P:phosphorelay signal transduction system"/>
    <property type="evidence" value="ECO:0007669"/>
    <property type="project" value="UniProtKB-KW"/>
</dbReference>
<name>A0A2C9D5J8_9HYPH</name>
<dbReference type="PROSITE" id="PS50110">
    <property type="entry name" value="RESPONSE_REGULATORY"/>
    <property type="match status" value="2"/>
</dbReference>
<dbReference type="PANTHER" id="PTHR44591">
    <property type="entry name" value="STRESS RESPONSE REGULATOR PROTEIN 1"/>
    <property type="match status" value="1"/>
</dbReference>
<dbReference type="Proteomes" id="UP000223606">
    <property type="component" value="Chromosome 1"/>
</dbReference>
<evidence type="ECO:0000313" key="6">
    <source>
        <dbReference type="Proteomes" id="UP000223606"/>
    </source>
</evidence>
<dbReference type="SMART" id="SM00448">
    <property type="entry name" value="REC"/>
    <property type="match status" value="2"/>
</dbReference>
<dbReference type="RefSeq" id="WP_099556079.1">
    <property type="nucleotide sequence ID" value="NZ_LT960614.1"/>
</dbReference>